<feature type="signal peptide" evidence="1">
    <location>
        <begin position="1"/>
        <end position="24"/>
    </location>
</feature>
<dbReference type="RefSeq" id="WP_272180832.1">
    <property type="nucleotide sequence ID" value="NZ_JAQOMS010000002.1"/>
</dbReference>
<name>A0ABT5FCV7_9GAMM</name>
<dbReference type="Proteomes" id="UP001528411">
    <property type="component" value="Unassembled WGS sequence"/>
</dbReference>
<gene>
    <name evidence="2" type="ORF">PN838_12080</name>
</gene>
<accession>A0ABT5FCV7</accession>
<organism evidence="2 3">
    <name type="scientific">Psychrosphaera algicola</name>
    <dbReference type="NCBI Taxonomy" id="3023714"/>
    <lineage>
        <taxon>Bacteria</taxon>
        <taxon>Pseudomonadati</taxon>
        <taxon>Pseudomonadota</taxon>
        <taxon>Gammaproteobacteria</taxon>
        <taxon>Alteromonadales</taxon>
        <taxon>Pseudoalteromonadaceae</taxon>
        <taxon>Psychrosphaera</taxon>
    </lineage>
</organism>
<evidence type="ECO:0000313" key="2">
    <source>
        <dbReference type="EMBL" id="MDC2889383.1"/>
    </source>
</evidence>
<proteinExistence type="predicted"/>
<keyword evidence="1" id="KW-0732">Signal</keyword>
<evidence type="ECO:0000313" key="3">
    <source>
        <dbReference type="Proteomes" id="UP001528411"/>
    </source>
</evidence>
<evidence type="ECO:0000256" key="1">
    <source>
        <dbReference type="SAM" id="SignalP"/>
    </source>
</evidence>
<sequence>MTTITKLGLALALAVSGASFTSQANSDDTGAEKKFNAKPFMVFGYAFGGDDMGTLEYDDGSTSDVSAGGGFTMGGGVDIGINSESFGFSKPIGVKLSGAYKFDSATADNADITFDRFEFTILPYVQLNEKVTLGAGVSFHTGVELSSEMDGSSSESYEFDGATAFVAELGFKQNEQLSWGFRFTSVEYSLANYSGVEATSGSNFGGFMTYSFKQ</sequence>
<dbReference type="EMBL" id="JAQOMS010000002">
    <property type="protein sequence ID" value="MDC2889383.1"/>
    <property type="molecule type" value="Genomic_DNA"/>
</dbReference>
<protein>
    <recommendedName>
        <fullName evidence="4">Outer membrane protein beta-barrel domain-containing protein</fullName>
    </recommendedName>
</protein>
<evidence type="ECO:0008006" key="4">
    <source>
        <dbReference type="Google" id="ProtNLM"/>
    </source>
</evidence>
<feature type="chain" id="PRO_5046154676" description="Outer membrane protein beta-barrel domain-containing protein" evidence="1">
    <location>
        <begin position="25"/>
        <end position="214"/>
    </location>
</feature>
<comment type="caution">
    <text evidence="2">The sequence shown here is derived from an EMBL/GenBank/DDBJ whole genome shotgun (WGS) entry which is preliminary data.</text>
</comment>
<keyword evidence="3" id="KW-1185">Reference proteome</keyword>
<reference evidence="2 3" key="1">
    <citation type="submission" date="2023-01" db="EMBL/GenBank/DDBJ databases">
        <title>Psychrosphaera sp. nov., isolated from marine algae.</title>
        <authorList>
            <person name="Bayburt H."/>
            <person name="Choi B.J."/>
            <person name="Kim J.M."/>
            <person name="Choi D.G."/>
            <person name="Jeon C.O."/>
        </authorList>
    </citation>
    <scope>NUCLEOTIDE SEQUENCE [LARGE SCALE GENOMIC DNA]</scope>
    <source>
        <strain evidence="2 3">G1-22</strain>
    </source>
</reference>